<proteinExistence type="predicted"/>
<reference evidence="1" key="1">
    <citation type="submission" date="2023-10" db="EMBL/GenBank/DDBJ databases">
        <title>Chromosome-level genome of the transformable northern wattle, Acacia crassicarpa.</title>
        <authorList>
            <person name="Massaro I."/>
            <person name="Sinha N.R."/>
            <person name="Poethig S."/>
            <person name="Leichty A.R."/>
        </authorList>
    </citation>
    <scope>NUCLEOTIDE SEQUENCE</scope>
    <source>
        <strain evidence="1">Acra3RX</strain>
        <tissue evidence="1">Leaf</tissue>
    </source>
</reference>
<name>A0AAE1JK77_9FABA</name>
<accession>A0AAE1JK77</accession>
<gene>
    <name evidence="1" type="ORF">QN277_019839</name>
</gene>
<dbReference type="EMBL" id="JAWXYG010000005">
    <property type="protein sequence ID" value="KAK4271098.1"/>
    <property type="molecule type" value="Genomic_DNA"/>
</dbReference>
<organism evidence="1 2">
    <name type="scientific">Acacia crassicarpa</name>
    <name type="common">northern wattle</name>
    <dbReference type="NCBI Taxonomy" id="499986"/>
    <lineage>
        <taxon>Eukaryota</taxon>
        <taxon>Viridiplantae</taxon>
        <taxon>Streptophyta</taxon>
        <taxon>Embryophyta</taxon>
        <taxon>Tracheophyta</taxon>
        <taxon>Spermatophyta</taxon>
        <taxon>Magnoliopsida</taxon>
        <taxon>eudicotyledons</taxon>
        <taxon>Gunneridae</taxon>
        <taxon>Pentapetalae</taxon>
        <taxon>rosids</taxon>
        <taxon>fabids</taxon>
        <taxon>Fabales</taxon>
        <taxon>Fabaceae</taxon>
        <taxon>Caesalpinioideae</taxon>
        <taxon>mimosoid clade</taxon>
        <taxon>Acacieae</taxon>
        <taxon>Acacia</taxon>
    </lineage>
</organism>
<keyword evidence="2" id="KW-1185">Reference proteome</keyword>
<evidence type="ECO:0000313" key="2">
    <source>
        <dbReference type="Proteomes" id="UP001293593"/>
    </source>
</evidence>
<dbReference type="Proteomes" id="UP001293593">
    <property type="component" value="Unassembled WGS sequence"/>
</dbReference>
<sequence length="63" mass="7248">MTEVVKEIENIMELTRLNLTFELDPTTEEIDVEACGDKLRHPYDHQEGFSYSGPLPLTKVEPQ</sequence>
<comment type="caution">
    <text evidence="1">The sequence shown here is derived from an EMBL/GenBank/DDBJ whole genome shotgun (WGS) entry which is preliminary data.</text>
</comment>
<dbReference type="AlphaFoldDB" id="A0AAE1JK77"/>
<evidence type="ECO:0000313" key="1">
    <source>
        <dbReference type="EMBL" id="KAK4271098.1"/>
    </source>
</evidence>
<protein>
    <submittedName>
        <fullName evidence="1">Uncharacterized protein</fullName>
    </submittedName>
</protein>